<dbReference type="InterPro" id="IPR036396">
    <property type="entry name" value="Cyt_P450_sf"/>
</dbReference>
<keyword evidence="3" id="KW-1185">Reference proteome</keyword>
<sequence>MFASIASALVSLGSAAALAWLLVSLTTIASNLTNNVPGPRLAKITRLWKFTHVVKGTYKQQLRELHAQHGPLIQIGPREYSISPPYASVHHRVPSQSAPILADICSMANIFRREADIEACNDAFMEALHALSSSGEEFNVAELIARYAYDVMFATTASHPPTFLRKPLRAAKIGKALKDWKLHAVLSGGYFRLQPLLTKISRLLRVTDLQEIVGEHLNATSNTPSQDATEAPSGHTQEACIALLLAGSDPVIVHLVSSLWYIYSDPGLVQRLRNEMDSVGLAEQAKIKDLIQTKASMPLLYAVLQESLRLHLPAHSSAIKYRVPDAGVQINFQHIPSGVSHLQAC</sequence>
<reference evidence="2" key="1">
    <citation type="journal article" date="2020" name="Stud. Mycol.">
        <title>101 Dothideomycetes genomes: a test case for predicting lifestyles and emergence of pathogens.</title>
        <authorList>
            <person name="Haridas S."/>
            <person name="Albert R."/>
            <person name="Binder M."/>
            <person name="Bloem J."/>
            <person name="Labutti K."/>
            <person name="Salamov A."/>
            <person name="Andreopoulos B."/>
            <person name="Baker S."/>
            <person name="Barry K."/>
            <person name="Bills G."/>
            <person name="Bluhm B."/>
            <person name="Cannon C."/>
            <person name="Castanera R."/>
            <person name="Culley D."/>
            <person name="Daum C."/>
            <person name="Ezra D."/>
            <person name="Gonzalez J."/>
            <person name="Henrissat B."/>
            <person name="Kuo A."/>
            <person name="Liang C."/>
            <person name="Lipzen A."/>
            <person name="Lutzoni F."/>
            <person name="Magnuson J."/>
            <person name="Mondo S."/>
            <person name="Nolan M."/>
            <person name="Ohm R."/>
            <person name="Pangilinan J."/>
            <person name="Park H.-J."/>
            <person name="Ramirez L."/>
            <person name="Alfaro M."/>
            <person name="Sun H."/>
            <person name="Tritt A."/>
            <person name="Yoshinaga Y."/>
            <person name="Zwiers L.-H."/>
            <person name="Turgeon B."/>
            <person name="Goodwin S."/>
            <person name="Spatafora J."/>
            <person name="Crous P."/>
            <person name="Grigoriev I."/>
        </authorList>
    </citation>
    <scope>NUCLEOTIDE SEQUENCE</scope>
    <source>
        <strain evidence="2">CBS 113389</strain>
    </source>
</reference>
<dbReference type="GO" id="GO:0020037">
    <property type="term" value="F:heme binding"/>
    <property type="evidence" value="ECO:0007669"/>
    <property type="project" value="InterPro"/>
</dbReference>
<name>A0A6A6PGX9_9PEZI</name>
<evidence type="ECO:0000313" key="3">
    <source>
        <dbReference type="Proteomes" id="UP000799767"/>
    </source>
</evidence>
<dbReference type="Pfam" id="PF00067">
    <property type="entry name" value="p450"/>
    <property type="match status" value="1"/>
</dbReference>
<dbReference type="InterPro" id="IPR050121">
    <property type="entry name" value="Cytochrome_P450_monoxygenase"/>
</dbReference>
<dbReference type="RefSeq" id="XP_033585544.1">
    <property type="nucleotide sequence ID" value="XM_033737881.1"/>
</dbReference>
<dbReference type="OrthoDB" id="3945418at2759"/>
<accession>A0A6A6PGX9</accession>
<proteinExistence type="inferred from homology"/>
<comment type="similarity">
    <text evidence="1">Belongs to the cytochrome P450 family.</text>
</comment>
<evidence type="ECO:0000313" key="2">
    <source>
        <dbReference type="EMBL" id="KAF2478974.1"/>
    </source>
</evidence>
<dbReference type="EMBL" id="MU001642">
    <property type="protein sequence ID" value="KAF2478974.1"/>
    <property type="molecule type" value="Genomic_DNA"/>
</dbReference>
<dbReference type="PANTHER" id="PTHR24305">
    <property type="entry name" value="CYTOCHROME P450"/>
    <property type="match status" value="1"/>
</dbReference>
<dbReference type="InterPro" id="IPR001128">
    <property type="entry name" value="Cyt_P450"/>
</dbReference>
<dbReference type="GO" id="GO:0005506">
    <property type="term" value="F:iron ion binding"/>
    <property type="evidence" value="ECO:0007669"/>
    <property type="project" value="InterPro"/>
</dbReference>
<dbReference type="GeneID" id="54478883"/>
<protein>
    <submittedName>
        <fullName evidence="2">Cytochrome P450</fullName>
    </submittedName>
</protein>
<evidence type="ECO:0000256" key="1">
    <source>
        <dbReference type="ARBA" id="ARBA00010617"/>
    </source>
</evidence>
<dbReference type="Gene3D" id="1.10.630.10">
    <property type="entry name" value="Cytochrome P450"/>
    <property type="match status" value="1"/>
</dbReference>
<dbReference type="Proteomes" id="UP000799767">
    <property type="component" value="Unassembled WGS sequence"/>
</dbReference>
<dbReference type="SUPFAM" id="SSF48264">
    <property type="entry name" value="Cytochrome P450"/>
    <property type="match status" value="1"/>
</dbReference>
<dbReference type="AlphaFoldDB" id="A0A6A6PGX9"/>
<dbReference type="GO" id="GO:0016705">
    <property type="term" value="F:oxidoreductase activity, acting on paired donors, with incorporation or reduction of molecular oxygen"/>
    <property type="evidence" value="ECO:0007669"/>
    <property type="project" value="InterPro"/>
</dbReference>
<gene>
    <name evidence="2" type="ORF">BDY17DRAFT_330709</name>
</gene>
<dbReference type="PANTHER" id="PTHR24305:SF166">
    <property type="entry name" value="CYTOCHROME P450 12A4, MITOCHONDRIAL-RELATED"/>
    <property type="match status" value="1"/>
</dbReference>
<dbReference type="GO" id="GO:0004497">
    <property type="term" value="F:monooxygenase activity"/>
    <property type="evidence" value="ECO:0007669"/>
    <property type="project" value="InterPro"/>
</dbReference>
<organism evidence="2 3">
    <name type="scientific">Neohortaea acidophila</name>
    <dbReference type="NCBI Taxonomy" id="245834"/>
    <lineage>
        <taxon>Eukaryota</taxon>
        <taxon>Fungi</taxon>
        <taxon>Dikarya</taxon>
        <taxon>Ascomycota</taxon>
        <taxon>Pezizomycotina</taxon>
        <taxon>Dothideomycetes</taxon>
        <taxon>Dothideomycetidae</taxon>
        <taxon>Mycosphaerellales</taxon>
        <taxon>Teratosphaeriaceae</taxon>
        <taxon>Neohortaea</taxon>
    </lineage>
</organism>